<dbReference type="AlphaFoldDB" id="A0AAD0R0A8"/>
<dbReference type="Proteomes" id="UP000256503">
    <property type="component" value="Chromosome"/>
</dbReference>
<reference evidence="1 2" key="1">
    <citation type="submission" date="2018-07" db="EMBL/GenBank/DDBJ databases">
        <title>Complete genome sequence of a Pseudomonas plecoglossicida strain pathogenic to the marine fish, Larimichthys crocea.</title>
        <authorList>
            <person name="Tao Z."/>
        </authorList>
    </citation>
    <scope>NUCLEOTIDE SEQUENCE [LARGE SCALE GENOMIC DNA]</scope>
    <source>
        <strain evidence="1 2">XSDHY-P</strain>
    </source>
</reference>
<sequence length="79" mass="8801">MYERINLVELLSITTPTMSDDFKEAISSPKTSCQEKLMLALLSQCSGYLNTMGLASGIYVCPFGSEFRFEAHRREAGSQ</sequence>
<gene>
    <name evidence="1" type="ORF">DVB73_07530</name>
</gene>
<proteinExistence type="predicted"/>
<dbReference type="EMBL" id="CP031146">
    <property type="protein sequence ID" value="AXM95656.1"/>
    <property type="molecule type" value="Genomic_DNA"/>
</dbReference>
<evidence type="ECO:0000313" key="2">
    <source>
        <dbReference type="Proteomes" id="UP000256503"/>
    </source>
</evidence>
<name>A0AAD0R0A8_PSEDL</name>
<accession>A0AAD0R0A8</accession>
<organism evidence="1 2">
    <name type="scientific">Pseudomonas plecoglossicida</name>
    <dbReference type="NCBI Taxonomy" id="70775"/>
    <lineage>
        <taxon>Bacteria</taxon>
        <taxon>Pseudomonadati</taxon>
        <taxon>Pseudomonadota</taxon>
        <taxon>Gammaproteobacteria</taxon>
        <taxon>Pseudomonadales</taxon>
        <taxon>Pseudomonadaceae</taxon>
        <taxon>Pseudomonas</taxon>
    </lineage>
</organism>
<evidence type="ECO:0000313" key="1">
    <source>
        <dbReference type="EMBL" id="AXM95656.1"/>
    </source>
</evidence>
<protein>
    <submittedName>
        <fullName evidence="1">Uncharacterized protein</fullName>
    </submittedName>
</protein>